<dbReference type="Proteomes" id="UP000192911">
    <property type="component" value="Unassembled WGS sequence"/>
</dbReference>
<accession>A0A1X7HCZ0</accession>
<proteinExistence type="predicted"/>
<feature type="region of interest" description="Disordered" evidence="1">
    <location>
        <begin position="713"/>
        <end position="746"/>
    </location>
</feature>
<evidence type="ECO:0000256" key="1">
    <source>
        <dbReference type="SAM" id="MobiDB-lite"/>
    </source>
</evidence>
<evidence type="ECO:0000313" key="3">
    <source>
        <dbReference type="Proteomes" id="UP000192911"/>
    </source>
</evidence>
<name>A0A1X7HCZ0_TRICW</name>
<gene>
    <name evidence="2" type="ORF">SAMN06295900_1303</name>
</gene>
<dbReference type="RefSeq" id="WP_085230862.1">
    <property type="nucleotide sequence ID" value="NZ_BSQD01000007.1"/>
</dbReference>
<dbReference type="EMBL" id="FXAH01000030">
    <property type="protein sequence ID" value="SMF83218.1"/>
    <property type="molecule type" value="Genomic_DNA"/>
</dbReference>
<keyword evidence="3" id="KW-1185">Reference proteome</keyword>
<sequence>MADTTQIDPADRTPHEVIAAIGENRSAYPSTDCIPCGAVIHIGFFFDGFGRHRDFDDPTTSRYSNICRLWEAHRENTDLRRPKTPNQFWYRFYYSGLGTDMNEEAREGLVTSAVLKTGKEIGKSAEKKAVGIGKKVAGVDRLAIKPQSAISVGVKKGLEDFSYRPIVKSFNDLVGKVTSAPKNVGRVLRLERDDRWVRRARAAARAILYDAKKNPMKAGWDTAKEVFIGVALDSIPWCRDNRAVARLFGTGVEDRVAAAKNQFEKAIEDTKLKMPKIQRIQVSIFGADRGGVLARALANELTEKYKHPSEAKLAYVDPKDPNHTAVPIEIKFLGLLDAVSSLMEENKVLGMVPVLNMIKQNYGGQKLAVPESVARCVHFAAAHELRFYQRLDSLEKTRGLQYLYPGTSEDITGGAPPGTLGARAELQRVVLRDMLHEAITHGIVLDTMEDMRKWKSKTYERFTLAHPISDGKTTYKIGELIEAYREIVPYVARLNFLEHMQVFLRWMAVRYQSPAFRSTVTSRFDTLDARHRALLKESKDAEAAYIALRNQNPPPDSATLAKAEVRWRDSMLPEMISGRDAGIEKRRPAEGVWERIQREAQDMLTRESQQAGLRKQANKMQDMAQSGDLPWDADPDFSVGIIQAMMMSPDQEALAQAWKMGLNGSNPLPPKVMALFDLLVHDTMLTSWHDHLLSSSLYFQTRATDTFGVSDYVKEEKRSKREEKAAERAKQVSDAMTSVPRIPSRL</sequence>
<feature type="compositionally biased region" description="Basic and acidic residues" evidence="1">
    <location>
        <begin position="713"/>
        <end position="731"/>
    </location>
</feature>
<reference evidence="3" key="1">
    <citation type="submission" date="2017-04" db="EMBL/GenBank/DDBJ databases">
        <authorList>
            <person name="Varghese N."/>
            <person name="Submissions S."/>
        </authorList>
    </citation>
    <scope>NUCLEOTIDE SEQUENCE [LARGE SCALE GENOMIC DNA]</scope>
    <source>
        <strain evidence="3">Ballard 720</strain>
    </source>
</reference>
<dbReference type="AlphaFoldDB" id="A0A1X7HCZ0"/>
<dbReference type="PANTHER" id="PTHR33840:SF1">
    <property type="entry name" value="TLE1 PHOSPHOLIPASE DOMAIN-CONTAINING PROTEIN"/>
    <property type="match status" value="1"/>
</dbReference>
<dbReference type="OrthoDB" id="4378831at2"/>
<dbReference type="PANTHER" id="PTHR33840">
    <property type="match status" value="1"/>
</dbReference>
<dbReference type="GeneID" id="95553140"/>
<protein>
    <submittedName>
        <fullName evidence="2">Uncharacterized alpha/beta hydrolase domain</fullName>
    </submittedName>
</protein>
<evidence type="ECO:0000313" key="2">
    <source>
        <dbReference type="EMBL" id="SMF83218.1"/>
    </source>
</evidence>
<dbReference type="GO" id="GO:0016787">
    <property type="term" value="F:hydrolase activity"/>
    <property type="evidence" value="ECO:0007669"/>
    <property type="project" value="UniProtKB-KW"/>
</dbReference>
<dbReference type="STRING" id="28094.SAMN06295900_1303"/>
<keyword evidence="2" id="KW-0378">Hydrolase</keyword>
<organism evidence="2 3">
    <name type="scientific">Trinickia caryophylli</name>
    <name type="common">Paraburkholderia caryophylli</name>
    <dbReference type="NCBI Taxonomy" id="28094"/>
    <lineage>
        <taxon>Bacteria</taxon>
        <taxon>Pseudomonadati</taxon>
        <taxon>Pseudomonadota</taxon>
        <taxon>Betaproteobacteria</taxon>
        <taxon>Burkholderiales</taxon>
        <taxon>Burkholderiaceae</taxon>
        <taxon>Trinickia</taxon>
    </lineage>
</organism>